<dbReference type="VEuPathDB" id="VectorBase:ACHR007700"/>
<evidence type="ECO:0000313" key="2">
    <source>
        <dbReference type="EnsemblMetazoa" id="ACHR007700-PA"/>
    </source>
</evidence>
<evidence type="ECO:0008006" key="4">
    <source>
        <dbReference type="Google" id="ProtNLM"/>
    </source>
</evidence>
<reference evidence="2" key="2">
    <citation type="submission" date="2020-05" db="UniProtKB">
        <authorList>
            <consortium name="EnsemblMetazoa"/>
        </authorList>
    </citation>
    <scope>IDENTIFICATION</scope>
    <source>
        <strain evidence="2">ACHKN1017</strain>
    </source>
</reference>
<proteinExistence type="predicted"/>
<dbReference type="STRING" id="43041.A0A182KAB3"/>
<evidence type="ECO:0000256" key="1">
    <source>
        <dbReference type="SAM" id="SignalP"/>
    </source>
</evidence>
<evidence type="ECO:0000313" key="3">
    <source>
        <dbReference type="Proteomes" id="UP000075881"/>
    </source>
</evidence>
<reference evidence="3" key="1">
    <citation type="submission" date="2013-03" db="EMBL/GenBank/DDBJ databases">
        <title>The Genome Sequence of Anopheles christyi ACHKN1017.</title>
        <authorList>
            <consortium name="The Broad Institute Genomics Platform"/>
            <person name="Neafsey D.E."/>
            <person name="Besansky N."/>
            <person name="Walker B."/>
            <person name="Young S.K."/>
            <person name="Zeng Q."/>
            <person name="Gargeya S."/>
            <person name="Fitzgerald M."/>
            <person name="Haas B."/>
            <person name="Abouelleil A."/>
            <person name="Allen A.W."/>
            <person name="Alvarado L."/>
            <person name="Arachchi H.M."/>
            <person name="Berlin A.M."/>
            <person name="Chapman S.B."/>
            <person name="Gainer-Dewar J."/>
            <person name="Goldberg J."/>
            <person name="Griggs A."/>
            <person name="Gujja S."/>
            <person name="Hansen M."/>
            <person name="Howarth C."/>
            <person name="Imamovic A."/>
            <person name="Ireland A."/>
            <person name="Larimer J."/>
            <person name="McCowan C."/>
            <person name="Murphy C."/>
            <person name="Pearson M."/>
            <person name="Poon T.W."/>
            <person name="Priest M."/>
            <person name="Roberts A."/>
            <person name="Saif S."/>
            <person name="Shea T."/>
            <person name="Sisk P."/>
            <person name="Sykes S."/>
            <person name="Wortman J."/>
            <person name="Nusbaum C."/>
            <person name="Birren B."/>
        </authorList>
    </citation>
    <scope>NUCLEOTIDE SEQUENCE [LARGE SCALE GENOMIC DNA]</scope>
    <source>
        <strain evidence="3">ACHKN1017</strain>
    </source>
</reference>
<dbReference type="Proteomes" id="UP000075881">
    <property type="component" value="Unassembled WGS sequence"/>
</dbReference>
<sequence length="81" mass="9572">MNERTVRRCLRIFFTFLCVKSVFAFPEQGKWDFVLTKRNTYIPIPKSLYDGFSIFVQGELKVAIDQHRLSHSIKFSTLKLN</sequence>
<protein>
    <recommendedName>
        <fullName evidence="4">Peptidase M12B propeptide domain-containing protein</fullName>
    </recommendedName>
</protein>
<keyword evidence="1" id="KW-0732">Signal</keyword>
<dbReference type="EnsemblMetazoa" id="ACHR007700-RA">
    <property type="protein sequence ID" value="ACHR007700-PA"/>
    <property type="gene ID" value="ACHR007700"/>
</dbReference>
<name>A0A182KAB3_9DIPT</name>
<accession>A0A182KAB3</accession>
<keyword evidence="3" id="KW-1185">Reference proteome</keyword>
<dbReference type="AlphaFoldDB" id="A0A182KAB3"/>
<feature type="signal peptide" evidence="1">
    <location>
        <begin position="1"/>
        <end position="24"/>
    </location>
</feature>
<organism evidence="2 3">
    <name type="scientific">Anopheles christyi</name>
    <dbReference type="NCBI Taxonomy" id="43041"/>
    <lineage>
        <taxon>Eukaryota</taxon>
        <taxon>Metazoa</taxon>
        <taxon>Ecdysozoa</taxon>
        <taxon>Arthropoda</taxon>
        <taxon>Hexapoda</taxon>
        <taxon>Insecta</taxon>
        <taxon>Pterygota</taxon>
        <taxon>Neoptera</taxon>
        <taxon>Endopterygota</taxon>
        <taxon>Diptera</taxon>
        <taxon>Nematocera</taxon>
        <taxon>Culicoidea</taxon>
        <taxon>Culicidae</taxon>
        <taxon>Anophelinae</taxon>
        <taxon>Anopheles</taxon>
    </lineage>
</organism>
<feature type="chain" id="PRO_5008125315" description="Peptidase M12B propeptide domain-containing protein" evidence="1">
    <location>
        <begin position="25"/>
        <end position="81"/>
    </location>
</feature>